<proteinExistence type="predicted"/>
<dbReference type="EMBL" id="JBJQOH010000008">
    <property type="protein sequence ID" value="KAL3675847.1"/>
    <property type="molecule type" value="Genomic_DNA"/>
</dbReference>
<protein>
    <submittedName>
        <fullName evidence="2">Uncharacterized protein</fullName>
    </submittedName>
</protein>
<organism evidence="2 3">
    <name type="scientific">Riccia sorocarpa</name>
    <dbReference type="NCBI Taxonomy" id="122646"/>
    <lineage>
        <taxon>Eukaryota</taxon>
        <taxon>Viridiplantae</taxon>
        <taxon>Streptophyta</taxon>
        <taxon>Embryophyta</taxon>
        <taxon>Marchantiophyta</taxon>
        <taxon>Marchantiopsida</taxon>
        <taxon>Marchantiidae</taxon>
        <taxon>Marchantiales</taxon>
        <taxon>Ricciaceae</taxon>
        <taxon>Riccia</taxon>
    </lineage>
</organism>
<dbReference type="AlphaFoldDB" id="A0ABD3GCC4"/>
<name>A0ABD3GCC4_9MARC</name>
<evidence type="ECO:0000256" key="1">
    <source>
        <dbReference type="SAM" id="MobiDB-lite"/>
    </source>
</evidence>
<dbReference type="Proteomes" id="UP001633002">
    <property type="component" value="Unassembled WGS sequence"/>
</dbReference>
<gene>
    <name evidence="2" type="ORF">R1sor_025795</name>
</gene>
<accession>A0ABD3GCC4</accession>
<keyword evidence="3" id="KW-1185">Reference proteome</keyword>
<comment type="caution">
    <text evidence="2">The sequence shown here is derived from an EMBL/GenBank/DDBJ whole genome shotgun (WGS) entry which is preliminary data.</text>
</comment>
<sequence length="248" mass="27932">MVRCRYAAVREEMKPEEYAVTLKRKRVVETALTAKEMRQLQLSQFVTSVHPGRRPQVLKIEPSVTGGKWVVVGGLLTKALTVTCANVKRWYGIWTLSAILYCYEESLGYHVRTPLPAVLEAGVKAQWPNQSEVRELVASPRPSRIRNSQEDPLQRGIQALDAGRIVLEKAVELVSSIVDRQKLDDFPWEPRPDPAWPSAQKSEDDEVWVNDASLEALIDEFETYPGVTHNGRAPENGGKLLKRDSDSD</sequence>
<evidence type="ECO:0000313" key="3">
    <source>
        <dbReference type="Proteomes" id="UP001633002"/>
    </source>
</evidence>
<feature type="region of interest" description="Disordered" evidence="1">
    <location>
        <begin position="225"/>
        <end position="248"/>
    </location>
</feature>
<evidence type="ECO:0000313" key="2">
    <source>
        <dbReference type="EMBL" id="KAL3675847.1"/>
    </source>
</evidence>
<reference evidence="2 3" key="1">
    <citation type="submission" date="2024-09" db="EMBL/GenBank/DDBJ databases">
        <title>Chromosome-scale assembly of Riccia sorocarpa.</title>
        <authorList>
            <person name="Paukszto L."/>
        </authorList>
    </citation>
    <scope>NUCLEOTIDE SEQUENCE [LARGE SCALE GENOMIC DNA]</scope>
    <source>
        <strain evidence="2">LP-2024</strain>
        <tissue evidence="2">Aerial parts of the thallus</tissue>
    </source>
</reference>